<feature type="region of interest" description="Disordered" evidence="1">
    <location>
        <begin position="1"/>
        <end position="25"/>
    </location>
</feature>
<name>A0A2G5T1D8_9PELO</name>
<proteinExistence type="predicted"/>
<organism evidence="2 3">
    <name type="scientific">Caenorhabditis nigoni</name>
    <dbReference type="NCBI Taxonomy" id="1611254"/>
    <lineage>
        <taxon>Eukaryota</taxon>
        <taxon>Metazoa</taxon>
        <taxon>Ecdysozoa</taxon>
        <taxon>Nematoda</taxon>
        <taxon>Chromadorea</taxon>
        <taxon>Rhabditida</taxon>
        <taxon>Rhabditina</taxon>
        <taxon>Rhabditomorpha</taxon>
        <taxon>Rhabditoidea</taxon>
        <taxon>Rhabditidae</taxon>
        <taxon>Peloderinae</taxon>
        <taxon>Caenorhabditis</taxon>
    </lineage>
</organism>
<evidence type="ECO:0000313" key="3">
    <source>
        <dbReference type="Proteomes" id="UP000230233"/>
    </source>
</evidence>
<evidence type="ECO:0000313" key="2">
    <source>
        <dbReference type="EMBL" id="PIC21028.1"/>
    </source>
</evidence>
<sequence length="268" mass="29317">MAKEGIRSDDEEDEAFLKEEANRTIQDQRAAADILKEDVNLQMELLEWNQEHSKEKPNELGPGILEASEPVESSSPASTASLEDVAFPESSSNALDDVNPGIQNPLDTPSPMRPASEDGVSNVLEDSNKNVLEENEGDDGELSKICKMREIDAGNFEDLGVSAAGKAVEADELSRNLLSGIPMETEDFTREASEVQNQEEDEFIDVEGIGDEEDFPKISENSGPSNEFEAMRVENMAVASTIPKGPLEDYPLEIHSPTPDTNLSLFFV</sequence>
<gene>
    <name evidence="2" type="primary">Cnig_chr_X.g26014</name>
    <name evidence="2" type="ORF">B9Z55_026014</name>
</gene>
<evidence type="ECO:0000256" key="1">
    <source>
        <dbReference type="SAM" id="MobiDB-lite"/>
    </source>
</evidence>
<accession>A0A2G5T1D8</accession>
<keyword evidence="3" id="KW-1185">Reference proteome</keyword>
<dbReference type="Proteomes" id="UP000230233">
    <property type="component" value="Chromosome X"/>
</dbReference>
<reference evidence="3" key="1">
    <citation type="submission" date="2017-10" db="EMBL/GenBank/DDBJ databases">
        <title>Rapid genome shrinkage in a self-fertile nematode reveals novel sperm competition proteins.</title>
        <authorList>
            <person name="Yin D."/>
            <person name="Schwarz E.M."/>
            <person name="Thomas C.G."/>
            <person name="Felde R.L."/>
            <person name="Korf I.F."/>
            <person name="Cutter A.D."/>
            <person name="Schartner C.M."/>
            <person name="Ralston E.J."/>
            <person name="Meyer B.J."/>
            <person name="Haag E.S."/>
        </authorList>
    </citation>
    <scope>NUCLEOTIDE SEQUENCE [LARGE SCALE GENOMIC DNA]</scope>
    <source>
        <strain evidence="3">JU1422</strain>
    </source>
</reference>
<dbReference type="EMBL" id="PDUG01000006">
    <property type="protein sequence ID" value="PIC21028.1"/>
    <property type="molecule type" value="Genomic_DNA"/>
</dbReference>
<protein>
    <submittedName>
        <fullName evidence="2">Uncharacterized protein</fullName>
    </submittedName>
</protein>
<feature type="region of interest" description="Disordered" evidence="1">
    <location>
        <begin position="50"/>
        <end position="143"/>
    </location>
</feature>
<feature type="compositionally biased region" description="Low complexity" evidence="1">
    <location>
        <begin position="66"/>
        <end position="81"/>
    </location>
</feature>
<comment type="caution">
    <text evidence="2">The sequence shown here is derived from an EMBL/GenBank/DDBJ whole genome shotgun (WGS) entry which is preliminary data.</text>
</comment>
<dbReference type="AlphaFoldDB" id="A0A2G5T1D8"/>